<accession>A0A3E2UZE6</accession>
<dbReference type="GO" id="GO:0003677">
    <property type="term" value="F:DNA binding"/>
    <property type="evidence" value="ECO:0007669"/>
    <property type="project" value="InterPro"/>
</dbReference>
<feature type="domain" description="HTH cro/C1-type" evidence="2">
    <location>
        <begin position="38"/>
        <end position="59"/>
    </location>
</feature>
<dbReference type="Proteomes" id="UP000260783">
    <property type="component" value="Unassembled WGS sequence"/>
</dbReference>
<evidence type="ECO:0000259" key="2">
    <source>
        <dbReference type="PROSITE" id="PS50943"/>
    </source>
</evidence>
<dbReference type="SUPFAM" id="SSF47413">
    <property type="entry name" value="lambda repressor-like DNA-binding domains"/>
    <property type="match status" value="1"/>
</dbReference>
<feature type="region of interest" description="Disordered" evidence="1">
    <location>
        <begin position="147"/>
        <end position="179"/>
    </location>
</feature>
<feature type="compositionally biased region" description="Acidic residues" evidence="1">
    <location>
        <begin position="149"/>
        <end position="160"/>
    </location>
</feature>
<dbReference type="EMBL" id="QVEW01000001">
    <property type="protein sequence ID" value="RGC02691.1"/>
    <property type="molecule type" value="Genomic_DNA"/>
</dbReference>
<dbReference type="CDD" id="cd00093">
    <property type="entry name" value="HTH_XRE"/>
    <property type="match status" value="1"/>
</dbReference>
<name>A0A3E2UZE6_9FIRM</name>
<organism evidence="3 4">
    <name type="scientific">Faecalibacterium prausnitzii</name>
    <dbReference type="NCBI Taxonomy" id="853"/>
    <lineage>
        <taxon>Bacteria</taxon>
        <taxon>Bacillati</taxon>
        <taxon>Bacillota</taxon>
        <taxon>Clostridia</taxon>
        <taxon>Eubacteriales</taxon>
        <taxon>Oscillospiraceae</taxon>
        <taxon>Faecalibacterium</taxon>
    </lineage>
</organism>
<evidence type="ECO:0000313" key="4">
    <source>
        <dbReference type="Proteomes" id="UP000260783"/>
    </source>
</evidence>
<dbReference type="RefSeq" id="WP_117526241.1">
    <property type="nucleotide sequence ID" value="NZ_JAQCXC010000002.1"/>
</dbReference>
<evidence type="ECO:0000256" key="1">
    <source>
        <dbReference type="SAM" id="MobiDB-lite"/>
    </source>
</evidence>
<gene>
    <name evidence="3" type="ORF">DWZ04_02225</name>
</gene>
<dbReference type="PROSITE" id="PS50943">
    <property type="entry name" value="HTH_CROC1"/>
    <property type="match status" value="1"/>
</dbReference>
<comment type="caution">
    <text evidence="3">The sequence shown here is derived from an EMBL/GenBank/DDBJ whole genome shotgun (WGS) entry which is preliminary data.</text>
</comment>
<dbReference type="InterPro" id="IPR010982">
    <property type="entry name" value="Lambda_DNA-bd_dom_sf"/>
</dbReference>
<sequence length="219" mass="24198">MFYERFLDLCTQKDIAPSAAAKEIGLSNATTTHWSHGTEPSMTSVHKVARYFNVDVNYLLGKDSGNEAPAKYSPLPDDGADKGSTVAFQFDRFYNLCKQQGKKQTYLYELVGMPSKAGSNLRKTKKVKPEILEVWARELHTSAAYLNGETDDPAAPEEQEAAQQQAKEKAPAADSSRGVTDEDLKFALFGGGDVTDAQFEEVKNFARFIKERDANGQSK</sequence>
<dbReference type="InterPro" id="IPR001387">
    <property type="entry name" value="Cro/C1-type_HTH"/>
</dbReference>
<evidence type="ECO:0000313" key="3">
    <source>
        <dbReference type="EMBL" id="RGC02691.1"/>
    </source>
</evidence>
<reference evidence="3 4" key="1">
    <citation type="submission" date="2018-08" db="EMBL/GenBank/DDBJ databases">
        <title>A genome reference for cultivated species of the human gut microbiota.</title>
        <authorList>
            <person name="Zou Y."/>
            <person name="Xue W."/>
            <person name="Luo G."/>
        </authorList>
    </citation>
    <scope>NUCLEOTIDE SEQUENCE [LARGE SCALE GENOMIC DNA]</scope>
    <source>
        <strain evidence="3 4">AF29-11BH</strain>
    </source>
</reference>
<proteinExistence type="predicted"/>
<dbReference type="SMART" id="SM00530">
    <property type="entry name" value="HTH_XRE"/>
    <property type="match status" value="2"/>
</dbReference>
<dbReference type="AlphaFoldDB" id="A0A3E2UZE6"/>
<dbReference type="Gene3D" id="1.10.260.40">
    <property type="entry name" value="lambda repressor-like DNA-binding domains"/>
    <property type="match status" value="1"/>
</dbReference>
<protein>
    <submittedName>
        <fullName evidence="3">XRE family transcriptional regulator</fullName>
    </submittedName>
</protein>